<feature type="transmembrane region" description="Helical" evidence="7">
    <location>
        <begin position="65"/>
        <end position="86"/>
    </location>
</feature>
<evidence type="ECO:0000256" key="3">
    <source>
        <dbReference type="ARBA" id="ARBA00022475"/>
    </source>
</evidence>
<dbReference type="RefSeq" id="WP_271633772.1">
    <property type="nucleotide sequence ID" value="NZ_CP094970.1"/>
</dbReference>
<evidence type="ECO:0000256" key="5">
    <source>
        <dbReference type="ARBA" id="ARBA00022989"/>
    </source>
</evidence>
<accession>A0AA46YLM1</accession>
<gene>
    <name evidence="9" type="ORF">L0C25_21190</name>
</gene>
<evidence type="ECO:0000256" key="6">
    <source>
        <dbReference type="ARBA" id="ARBA00023136"/>
    </source>
</evidence>
<keyword evidence="10" id="KW-1185">Reference proteome</keyword>
<comment type="subcellular location">
    <subcellularLocation>
        <location evidence="1 7">Cell membrane</location>
        <topology evidence="1 7">Multi-pass membrane protein</topology>
    </subcellularLocation>
</comment>
<evidence type="ECO:0000313" key="10">
    <source>
        <dbReference type="Proteomes" id="UP001164390"/>
    </source>
</evidence>
<evidence type="ECO:0000256" key="4">
    <source>
        <dbReference type="ARBA" id="ARBA00022692"/>
    </source>
</evidence>
<feature type="domain" description="ABC transmembrane type-1" evidence="8">
    <location>
        <begin position="61"/>
        <end position="276"/>
    </location>
</feature>
<feature type="transmembrane region" description="Helical" evidence="7">
    <location>
        <begin position="12"/>
        <end position="32"/>
    </location>
</feature>
<reference evidence="9" key="1">
    <citation type="submission" date="2022-01" db="EMBL/GenBank/DDBJ databases">
        <title>Nocardioidaceae gen. sp. A5X3R13.</title>
        <authorList>
            <person name="Lopez Marin M.A."/>
            <person name="Uhlik O."/>
        </authorList>
    </citation>
    <scope>NUCLEOTIDE SEQUENCE</scope>
    <source>
        <strain evidence="9">A5X3R13</strain>
    </source>
</reference>
<dbReference type="EMBL" id="CP094970">
    <property type="protein sequence ID" value="UYM05008.1"/>
    <property type="molecule type" value="Genomic_DNA"/>
</dbReference>
<dbReference type="Pfam" id="PF00528">
    <property type="entry name" value="BPD_transp_1"/>
    <property type="match status" value="1"/>
</dbReference>
<evidence type="ECO:0000313" key="9">
    <source>
        <dbReference type="EMBL" id="UYM05008.1"/>
    </source>
</evidence>
<evidence type="ECO:0000256" key="1">
    <source>
        <dbReference type="ARBA" id="ARBA00004651"/>
    </source>
</evidence>
<dbReference type="InterPro" id="IPR000515">
    <property type="entry name" value="MetI-like"/>
</dbReference>
<keyword evidence="5 7" id="KW-1133">Transmembrane helix</keyword>
<keyword evidence="3" id="KW-1003">Cell membrane</keyword>
<dbReference type="AlphaFoldDB" id="A0AA46YLM1"/>
<name>A0AA46YLM1_9ACTN</name>
<protein>
    <submittedName>
        <fullName evidence="9">Sugar ABC transporter permease</fullName>
    </submittedName>
</protein>
<dbReference type="GO" id="GO:0005886">
    <property type="term" value="C:plasma membrane"/>
    <property type="evidence" value="ECO:0007669"/>
    <property type="project" value="UniProtKB-SubCell"/>
</dbReference>
<dbReference type="Gene3D" id="1.10.3720.10">
    <property type="entry name" value="MetI-like"/>
    <property type="match status" value="1"/>
</dbReference>
<dbReference type="CDD" id="cd06261">
    <property type="entry name" value="TM_PBP2"/>
    <property type="match status" value="1"/>
</dbReference>
<keyword evidence="2 7" id="KW-0813">Transport</keyword>
<feature type="transmembrane region" description="Helical" evidence="7">
    <location>
        <begin position="255"/>
        <end position="279"/>
    </location>
</feature>
<sequence length="288" mass="31026">MVAAYLFLAPDLLGLLVFVVLPMCLAFGVALFEVDGFGNYTYVGFDNYALMADDDKLLQSLRVTGMYVVAFVPLAFVSSLGIALLVRRQFRGVGAVRAAFFLPNVISLVVAGLMWQFLLVDKRGIVGNVLGTVGLGDVSLLGEPSLALATFIAISVWFMMGYQMMVFLAGLKDIPADLEDAATVDGAGVWQRFRHVTWPLLRPTSFFVLVTSTVAAVTGVQAFDLVYVLTKGGPANSTSTIVYYIYEQAFTLNNIGYASAVTTLAVGILMVGTALMFALTRGGRFDED</sequence>
<proteinExistence type="inferred from homology"/>
<comment type="similarity">
    <text evidence="7">Belongs to the binding-protein-dependent transport system permease family.</text>
</comment>
<evidence type="ECO:0000259" key="8">
    <source>
        <dbReference type="PROSITE" id="PS50928"/>
    </source>
</evidence>
<dbReference type="SUPFAM" id="SSF161098">
    <property type="entry name" value="MetI-like"/>
    <property type="match status" value="1"/>
</dbReference>
<dbReference type="InterPro" id="IPR051393">
    <property type="entry name" value="ABC_transporter_permease"/>
</dbReference>
<evidence type="ECO:0000256" key="2">
    <source>
        <dbReference type="ARBA" id="ARBA00022448"/>
    </source>
</evidence>
<dbReference type="PROSITE" id="PS50928">
    <property type="entry name" value="ABC_TM1"/>
    <property type="match status" value="1"/>
</dbReference>
<organism evidence="9 10">
    <name type="scientific">Solicola gregarius</name>
    <dbReference type="NCBI Taxonomy" id="2908642"/>
    <lineage>
        <taxon>Bacteria</taxon>
        <taxon>Bacillati</taxon>
        <taxon>Actinomycetota</taxon>
        <taxon>Actinomycetes</taxon>
        <taxon>Propionibacteriales</taxon>
        <taxon>Nocardioidaceae</taxon>
        <taxon>Solicola</taxon>
    </lineage>
</organism>
<feature type="transmembrane region" description="Helical" evidence="7">
    <location>
        <begin position="138"/>
        <end position="158"/>
    </location>
</feature>
<keyword evidence="4 7" id="KW-0812">Transmembrane</keyword>
<dbReference type="PANTHER" id="PTHR30193">
    <property type="entry name" value="ABC TRANSPORTER PERMEASE PROTEIN"/>
    <property type="match status" value="1"/>
</dbReference>
<dbReference type="PANTHER" id="PTHR30193:SF41">
    <property type="entry name" value="DIACETYLCHITOBIOSE UPTAKE SYSTEM PERMEASE PROTEIN NGCF"/>
    <property type="match status" value="1"/>
</dbReference>
<evidence type="ECO:0000256" key="7">
    <source>
        <dbReference type="RuleBase" id="RU363032"/>
    </source>
</evidence>
<dbReference type="GO" id="GO:0055085">
    <property type="term" value="P:transmembrane transport"/>
    <property type="evidence" value="ECO:0007669"/>
    <property type="project" value="InterPro"/>
</dbReference>
<feature type="transmembrane region" description="Helical" evidence="7">
    <location>
        <begin position="200"/>
        <end position="223"/>
    </location>
</feature>
<dbReference type="Proteomes" id="UP001164390">
    <property type="component" value="Chromosome"/>
</dbReference>
<dbReference type="KEGG" id="sgrg:L0C25_21190"/>
<feature type="transmembrane region" description="Helical" evidence="7">
    <location>
        <begin position="98"/>
        <end position="118"/>
    </location>
</feature>
<keyword evidence="6 7" id="KW-0472">Membrane</keyword>
<dbReference type="InterPro" id="IPR035906">
    <property type="entry name" value="MetI-like_sf"/>
</dbReference>